<dbReference type="Gene3D" id="3.30.2010.10">
    <property type="entry name" value="Metalloproteases ('zincins'), catalytic domain"/>
    <property type="match status" value="1"/>
</dbReference>
<sequence>MLAALVGLTLVTAGFLVGVWVIFYVTLLIVGLEFPTLFASIATAGTVLVIGYLEYHQPETVERLADAYPVDEETAPELYELTTRVAAQLGVPAPTIAVSDRDAPEALVVGFRPKRIHLVLSLGTIDALSQAELEAVIAHELAHVANRDAMVMTVVSLPVVIAEGIRSRIMKIENPGWTAVVIVPLGLVSTVAWTTGQAITARLSRTRERAADRAAAAAIGSPATLASALERLDHEIAATPNRDLREVSGVSSLSILPLEPRELEKVMLGPDGDREPDHWWLQTRLHRLERWLFDTHPPTDERVQELAALERET</sequence>
<evidence type="ECO:0000259" key="13">
    <source>
        <dbReference type="Pfam" id="PF01435"/>
    </source>
</evidence>
<reference evidence="15" key="1">
    <citation type="submission" date="2017-10" db="EMBL/GenBank/DDBJ databases">
        <title>Phenotypic and genomic properties of facultatively anaerobic sulfur-reducing natronoarchaea from hypersaline soda lakes.</title>
        <authorList>
            <person name="Sorokin D.Y."/>
            <person name="Kublanov I.V."/>
            <person name="Roman P."/>
            <person name="Sinninghe Damste J.S."/>
            <person name="Golyshin P.N."/>
            <person name="Rojo D."/>
            <person name="Ciordia S."/>
            <person name="Mena Md.C."/>
            <person name="Ferrer M."/>
            <person name="Messina E."/>
            <person name="Smedile F."/>
            <person name="La Spada G."/>
            <person name="La Cono V."/>
            <person name="Yakimov M.M."/>
        </authorList>
    </citation>
    <scope>NUCLEOTIDE SEQUENCE [LARGE SCALE GENOMIC DNA]</scope>
    <source>
        <strain evidence="15">AArc1</strain>
    </source>
</reference>
<evidence type="ECO:0000256" key="1">
    <source>
        <dbReference type="ARBA" id="ARBA00004651"/>
    </source>
</evidence>
<evidence type="ECO:0000256" key="10">
    <source>
        <dbReference type="ARBA" id="ARBA00023136"/>
    </source>
</evidence>
<dbReference type="PANTHER" id="PTHR43221:SF1">
    <property type="entry name" value="PROTEASE HTPX"/>
    <property type="match status" value="1"/>
</dbReference>
<keyword evidence="8 12" id="KW-1133">Transmembrane helix</keyword>
<organism evidence="14 15">
    <name type="scientific">Natrarchaeobaculum sulfurireducens</name>
    <dbReference type="NCBI Taxonomy" id="2044521"/>
    <lineage>
        <taxon>Archaea</taxon>
        <taxon>Methanobacteriati</taxon>
        <taxon>Methanobacteriota</taxon>
        <taxon>Stenosarchaea group</taxon>
        <taxon>Halobacteria</taxon>
        <taxon>Halobacteriales</taxon>
        <taxon>Natrialbaceae</taxon>
        <taxon>Natrarchaeobaculum</taxon>
    </lineage>
</organism>
<dbReference type="Proteomes" id="UP000258707">
    <property type="component" value="Chromosome"/>
</dbReference>
<dbReference type="AlphaFoldDB" id="A0A346PA38"/>
<evidence type="ECO:0000256" key="6">
    <source>
        <dbReference type="ARBA" id="ARBA00022801"/>
    </source>
</evidence>
<accession>A0A346PA38</accession>
<keyword evidence="10 12" id="KW-0472">Membrane</keyword>
<evidence type="ECO:0000256" key="4">
    <source>
        <dbReference type="ARBA" id="ARBA00022692"/>
    </source>
</evidence>
<keyword evidence="9 11" id="KW-0482">Metalloprotease</keyword>
<dbReference type="PANTHER" id="PTHR43221">
    <property type="entry name" value="PROTEASE HTPX"/>
    <property type="match status" value="1"/>
</dbReference>
<evidence type="ECO:0000256" key="12">
    <source>
        <dbReference type="SAM" id="Phobius"/>
    </source>
</evidence>
<feature type="transmembrane region" description="Helical" evidence="12">
    <location>
        <begin position="7"/>
        <end position="30"/>
    </location>
</feature>
<evidence type="ECO:0000256" key="11">
    <source>
        <dbReference type="RuleBase" id="RU003983"/>
    </source>
</evidence>
<dbReference type="GO" id="GO:0006508">
    <property type="term" value="P:proteolysis"/>
    <property type="evidence" value="ECO:0007669"/>
    <property type="project" value="UniProtKB-KW"/>
</dbReference>
<comment type="subcellular location">
    <subcellularLocation>
        <location evidence="1">Cell membrane</location>
        <topology evidence="1">Multi-pass membrane protein</topology>
    </subcellularLocation>
</comment>
<dbReference type="InterPro" id="IPR001915">
    <property type="entry name" value="Peptidase_M48"/>
</dbReference>
<dbReference type="InterPro" id="IPR050083">
    <property type="entry name" value="HtpX_protease"/>
</dbReference>
<keyword evidence="7 11" id="KW-0862">Zinc</keyword>
<dbReference type="Pfam" id="PF01435">
    <property type="entry name" value="Peptidase_M48"/>
    <property type="match status" value="1"/>
</dbReference>
<evidence type="ECO:0000313" key="15">
    <source>
        <dbReference type="Proteomes" id="UP000258707"/>
    </source>
</evidence>
<evidence type="ECO:0000256" key="5">
    <source>
        <dbReference type="ARBA" id="ARBA00022723"/>
    </source>
</evidence>
<comment type="similarity">
    <text evidence="11">Belongs to the peptidase M48 family.</text>
</comment>
<evidence type="ECO:0000313" key="14">
    <source>
        <dbReference type="EMBL" id="AXR76383.1"/>
    </source>
</evidence>
<evidence type="ECO:0000256" key="8">
    <source>
        <dbReference type="ARBA" id="ARBA00022989"/>
    </source>
</evidence>
<evidence type="ECO:0000256" key="9">
    <source>
        <dbReference type="ARBA" id="ARBA00023049"/>
    </source>
</evidence>
<keyword evidence="3 11" id="KW-0645">Protease</keyword>
<keyword evidence="5" id="KW-0479">Metal-binding</keyword>
<proteinExistence type="inferred from homology"/>
<dbReference type="GO" id="GO:0046872">
    <property type="term" value="F:metal ion binding"/>
    <property type="evidence" value="ECO:0007669"/>
    <property type="project" value="UniProtKB-KW"/>
</dbReference>
<dbReference type="EMBL" id="CP024047">
    <property type="protein sequence ID" value="AXR76383.1"/>
    <property type="molecule type" value="Genomic_DNA"/>
</dbReference>
<dbReference type="KEGG" id="nan:AArc1_0028"/>
<feature type="domain" description="Peptidase M48" evidence="13">
    <location>
        <begin position="74"/>
        <end position="308"/>
    </location>
</feature>
<evidence type="ECO:0000256" key="7">
    <source>
        <dbReference type="ARBA" id="ARBA00022833"/>
    </source>
</evidence>
<protein>
    <submittedName>
        <fullName evidence="14">Zn-dependent protease with chaperone function</fullName>
    </submittedName>
</protein>
<dbReference type="RefSeq" id="WP_117365715.1">
    <property type="nucleotide sequence ID" value="NZ_CP024047.1"/>
</dbReference>
<dbReference type="GeneID" id="37636853"/>
<evidence type="ECO:0000256" key="3">
    <source>
        <dbReference type="ARBA" id="ARBA00022670"/>
    </source>
</evidence>
<keyword evidence="6 11" id="KW-0378">Hydrolase</keyword>
<gene>
    <name evidence="14" type="ORF">AArc1_0028</name>
</gene>
<dbReference type="GO" id="GO:0005886">
    <property type="term" value="C:plasma membrane"/>
    <property type="evidence" value="ECO:0007669"/>
    <property type="project" value="UniProtKB-SubCell"/>
</dbReference>
<keyword evidence="4 12" id="KW-0812">Transmembrane</keyword>
<dbReference type="GO" id="GO:0004222">
    <property type="term" value="F:metalloendopeptidase activity"/>
    <property type="evidence" value="ECO:0007669"/>
    <property type="project" value="InterPro"/>
</dbReference>
<keyword evidence="2" id="KW-1003">Cell membrane</keyword>
<name>A0A346PA38_9EURY</name>
<feature type="transmembrane region" description="Helical" evidence="12">
    <location>
        <begin position="36"/>
        <end position="55"/>
    </location>
</feature>
<evidence type="ECO:0000256" key="2">
    <source>
        <dbReference type="ARBA" id="ARBA00022475"/>
    </source>
</evidence>
<comment type="cofactor">
    <cofactor evidence="11">
        <name>Zn(2+)</name>
        <dbReference type="ChEBI" id="CHEBI:29105"/>
    </cofactor>
    <text evidence="11">Binds 1 zinc ion per subunit.</text>
</comment>
<feature type="transmembrane region" description="Helical" evidence="12">
    <location>
        <begin position="176"/>
        <end position="196"/>
    </location>
</feature>